<proteinExistence type="predicted"/>
<accession>A0A0A9GCK9</accession>
<feature type="region of interest" description="Disordered" evidence="1">
    <location>
        <begin position="1"/>
        <end position="32"/>
    </location>
</feature>
<protein>
    <submittedName>
        <fullName evidence="2">Uncharacterized protein</fullName>
    </submittedName>
</protein>
<reference evidence="2" key="2">
    <citation type="journal article" date="2015" name="Data Brief">
        <title>Shoot transcriptome of the giant reed, Arundo donax.</title>
        <authorList>
            <person name="Barrero R.A."/>
            <person name="Guerrero F.D."/>
            <person name="Moolhuijzen P."/>
            <person name="Goolsby J.A."/>
            <person name="Tidwell J."/>
            <person name="Bellgard S.E."/>
            <person name="Bellgard M.I."/>
        </authorList>
    </citation>
    <scope>NUCLEOTIDE SEQUENCE</scope>
    <source>
        <tissue evidence="2">Shoot tissue taken approximately 20 cm above the soil surface</tissue>
    </source>
</reference>
<dbReference type="EMBL" id="GBRH01179483">
    <property type="protein sequence ID" value="JAE18413.1"/>
    <property type="molecule type" value="Transcribed_RNA"/>
</dbReference>
<evidence type="ECO:0000313" key="2">
    <source>
        <dbReference type="EMBL" id="JAE18413.1"/>
    </source>
</evidence>
<sequence length="32" mass="3613">MEEEEFIRPEQGLGQISHKISKNDVSPNLSVT</sequence>
<evidence type="ECO:0000256" key="1">
    <source>
        <dbReference type="SAM" id="MobiDB-lite"/>
    </source>
</evidence>
<feature type="compositionally biased region" description="Polar residues" evidence="1">
    <location>
        <begin position="23"/>
        <end position="32"/>
    </location>
</feature>
<reference evidence="2" key="1">
    <citation type="submission" date="2014-09" db="EMBL/GenBank/DDBJ databases">
        <authorList>
            <person name="Magalhaes I.L.F."/>
            <person name="Oliveira U."/>
            <person name="Santos F.R."/>
            <person name="Vidigal T.H.D.A."/>
            <person name="Brescovit A.D."/>
            <person name="Santos A.J."/>
        </authorList>
    </citation>
    <scope>NUCLEOTIDE SEQUENCE</scope>
    <source>
        <tissue evidence="2">Shoot tissue taken approximately 20 cm above the soil surface</tissue>
    </source>
</reference>
<organism evidence="2">
    <name type="scientific">Arundo donax</name>
    <name type="common">Giant reed</name>
    <name type="synonym">Donax arundinaceus</name>
    <dbReference type="NCBI Taxonomy" id="35708"/>
    <lineage>
        <taxon>Eukaryota</taxon>
        <taxon>Viridiplantae</taxon>
        <taxon>Streptophyta</taxon>
        <taxon>Embryophyta</taxon>
        <taxon>Tracheophyta</taxon>
        <taxon>Spermatophyta</taxon>
        <taxon>Magnoliopsida</taxon>
        <taxon>Liliopsida</taxon>
        <taxon>Poales</taxon>
        <taxon>Poaceae</taxon>
        <taxon>PACMAD clade</taxon>
        <taxon>Arundinoideae</taxon>
        <taxon>Arundineae</taxon>
        <taxon>Arundo</taxon>
    </lineage>
</organism>
<name>A0A0A9GCK9_ARUDO</name>
<dbReference type="AlphaFoldDB" id="A0A0A9GCK9"/>